<evidence type="ECO:0000256" key="1">
    <source>
        <dbReference type="ARBA" id="ARBA00022723"/>
    </source>
</evidence>
<name>A0A9P5UCE0_9AGAR</name>
<dbReference type="Proteomes" id="UP000772434">
    <property type="component" value="Unassembled WGS sequence"/>
</dbReference>
<evidence type="ECO:0000256" key="2">
    <source>
        <dbReference type="ARBA" id="ARBA00022771"/>
    </source>
</evidence>
<dbReference type="SUPFAM" id="SSF144232">
    <property type="entry name" value="HIT/MYND zinc finger-like"/>
    <property type="match status" value="1"/>
</dbReference>
<dbReference type="Gene3D" id="6.10.140.2220">
    <property type="match status" value="1"/>
</dbReference>
<gene>
    <name evidence="6" type="ORF">BDP27DRAFT_1317905</name>
</gene>
<dbReference type="InterPro" id="IPR002893">
    <property type="entry name" value="Znf_MYND"/>
</dbReference>
<evidence type="ECO:0000313" key="7">
    <source>
        <dbReference type="Proteomes" id="UP000772434"/>
    </source>
</evidence>
<keyword evidence="1" id="KW-0479">Metal-binding</keyword>
<protein>
    <recommendedName>
        <fullName evidence="5">MYND-type domain-containing protein</fullName>
    </recommendedName>
</protein>
<evidence type="ECO:0000256" key="4">
    <source>
        <dbReference type="PROSITE-ProRule" id="PRU00134"/>
    </source>
</evidence>
<dbReference type="GO" id="GO:0008270">
    <property type="term" value="F:zinc ion binding"/>
    <property type="evidence" value="ECO:0007669"/>
    <property type="project" value="UniProtKB-KW"/>
</dbReference>
<comment type="caution">
    <text evidence="6">The sequence shown here is derived from an EMBL/GenBank/DDBJ whole genome shotgun (WGS) entry which is preliminary data.</text>
</comment>
<evidence type="ECO:0000313" key="6">
    <source>
        <dbReference type="EMBL" id="KAF9074044.1"/>
    </source>
</evidence>
<sequence>MTSHRNDIIDLYNIALLLNYERAASEPRFRHSKLREVTEDESQFQTVRILYRVRQTDYKGPKDAFLFERRPPVGSEDTDKPDLPSNMLRQPMSQLTSNLTPDRLETIYWQARGHDGCFASACIFQYFFDLFPNSEPSIRIRLADGKEYTTSAESVILEIDLTSLKHRTCSTVLPQNESYVTGAGDQPIFRHAVIGFGTSREGNIETVLDMSSMQFGDVGRGPGRKGKGTFVLESLDSYLDRLEFIAAGHKVVKTSVRVLPHHDQAQDLWQRDVAKRAKERWEKRKDHHWCGHCGHPLDNSQLKRCSGCQEAYYCDKEHQTKAWSSHHKRWCGKS</sequence>
<dbReference type="PROSITE" id="PS50865">
    <property type="entry name" value="ZF_MYND_2"/>
    <property type="match status" value="1"/>
</dbReference>
<dbReference type="OrthoDB" id="432970at2759"/>
<keyword evidence="3" id="KW-0862">Zinc</keyword>
<dbReference type="AlphaFoldDB" id="A0A9P5UCE0"/>
<keyword evidence="2 4" id="KW-0863">Zinc-finger</keyword>
<evidence type="ECO:0000256" key="3">
    <source>
        <dbReference type="ARBA" id="ARBA00022833"/>
    </source>
</evidence>
<keyword evidence="7" id="KW-1185">Reference proteome</keyword>
<feature type="domain" description="MYND-type" evidence="5">
    <location>
        <begin position="290"/>
        <end position="331"/>
    </location>
</feature>
<evidence type="ECO:0000259" key="5">
    <source>
        <dbReference type="PROSITE" id="PS50865"/>
    </source>
</evidence>
<dbReference type="EMBL" id="JADNRY010000015">
    <property type="protein sequence ID" value="KAF9074044.1"/>
    <property type="molecule type" value="Genomic_DNA"/>
</dbReference>
<accession>A0A9P5UCE0</accession>
<reference evidence="6" key="1">
    <citation type="submission" date="2020-11" db="EMBL/GenBank/DDBJ databases">
        <authorList>
            <consortium name="DOE Joint Genome Institute"/>
            <person name="Ahrendt S."/>
            <person name="Riley R."/>
            <person name="Andreopoulos W."/>
            <person name="Labutti K."/>
            <person name="Pangilinan J."/>
            <person name="Ruiz-Duenas F.J."/>
            <person name="Barrasa J.M."/>
            <person name="Sanchez-Garcia M."/>
            <person name="Camarero S."/>
            <person name="Miyauchi S."/>
            <person name="Serrano A."/>
            <person name="Linde D."/>
            <person name="Babiker R."/>
            <person name="Drula E."/>
            <person name="Ayuso-Fernandez I."/>
            <person name="Pacheco R."/>
            <person name="Padilla G."/>
            <person name="Ferreira P."/>
            <person name="Barriuso J."/>
            <person name="Kellner H."/>
            <person name="Castanera R."/>
            <person name="Alfaro M."/>
            <person name="Ramirez L."/>
            <person name="Pisabarro A.G."/>
            <person name="Kuo A."/>
            <person name="Tritt A."/>
            <person name="Lipzen A."/>
            <person name="He G."/>
            <person name="Yan M."/>
            <person name="Ng V."/>
            <person name="Cullen D."/>
            <person name="Martin F."/>
            <person name="Rosso M.-N."/>
            <person name="Henrissat B."/>
            <person name="Hibbett D."/>
            <person name="Martinez A.T."/>
            <person name="Grigoriev I.V."/>
        </authorList>
    </citation>
    <scope>NUCLEOTIDE SEQUENCE</scope>
    <source>
        <strain evidence="6">AH 40177</strain>
    </source>
</reference>
<organism evidence="6 7">
    <name type="scientific">Rhodocollybia butyracea</name>
    <dbReference type="NCBI Taxonomy" id="206335"/>
    <lineage>
        <taxon>Eukaryota</taxon>
        <taxon>Fungi</taxon>
        <taxon>Dikarya</taxon>
        <taxon>Basidiomycota</taxon>
        <taxon>Agaricomycotina</taxon>
        <taxon>Agaricomycetes</taxon>
        <taxon>Agaricomycetidae</taxon>
        <taxon>Agaricales</taxon>
        <taxon>Marasmiineae</taxon>
        <taxon>Omphalotaceae</taxon>
        <taxon>Rhodocollybia</taxon>
    </lineage>
</organism>
<proteinExistence type="predicted"/>
<dbReference type="Pfam" id="PF01753">
    <property type="entry name" value="zf-MYND"/>
    <property type="match status" value="1"/>
</dbReference>